<dbReference type="InterPro" id="IPR008984">
    <property type="entry name" value="SMAD_FHA_dom_sf"/>
</dbReference>
<dbReference type="SUPFAM" id="SSF49879">
    <property type="entry name" value="SMAD/FHA domain"/>
    <property type="match status" value="1"/>
</dbReference>
<dbReference type="PROSITE" id="PS50172">
    <property type="entry name" value="BRCT"/>
    <property type="match status" value="1"/>
</dbReference>
<dbReference type="EMBL" id="JAAAIN010000109">
    <property type="protein sequence ID" value="KAG0320195.1"/>
    <property type="molecule type" value="Genomic_DNA"/>
</dbReference>
<dbReference type="PROSITE" id="PS50006">
    <property type="entry name" value="FHA_DOMAIN"/>
    <property type="match status" value="1"/>
</dbReference>
<evidence type="ECO:0000313" key="7">
    <source>
        <dbReference type="EMBL" id="KAG0320195.1"/>
    </source>
</evidence>
<accession>A0A9P6UUI4</accession>
<feature type="compositionally biased region" description="Basic and acidic residues" evidence="4">
    <location>
        <begin position="407"/>
        <end position="419"/>
    </location>
</feature>
<feature type="compositionally biased region" description="Polar residues" evidence="4">
    <location>
        <begin position="551"/>
        <end position="560"/>
    </location>
</feature>
<feature type="region of interest" description="Disordered" evidence="4">
    <location>
        <begin position="198"/>
        <end position="225"/>
    </location>
</feature>
<feature type="compositionally biased region" description="Polar residues" evidence="4">
    <location>
        <begin position="389"/>
        <end position="398"/>
    </location>
</feature>
<dbReference type="CDD" id="cd18432">
    <property type="entry name" value="BRCT_PAXIP1_rpt6_like"/>
    <property type="match status" value="1"/>
</dbReference>
<reference evidence="7" key="1">
    <citation type="journal article" date="2020" name="Fungal Divers.">
        <title>Resolving the Mortierellaceae phylogeny through synthesis of multi-gene phylogenetics and phylogenomics.</title>
        <authorList>
            <person name="Vandepol N."/>
            <person name="Liber J."/>
            <person name="Desiro A."/>
            <person name="Na H."/>
            <person name="Kennedy M."/>
            <person name="Barry K."/>
            <person name="Grigoriev I.V."/>
            <person name="Miller A.N."/>
            <person name="O'Donnell K."/>
            <person name="Stajich J.E."/>
            <person name="Bonito G."/>
        </authorList>
    </citation>
    <scope>NUCLEOTIDE SEQUENCE</scope>
    <source>
        <strain evidence="7">NVP60</strain>
    </source>
</reference>
<sequence length="1014" mass="112723">MEHEQDNVQETSADDGNQQVDDGNQKAVARVKIHLFHETPERIFYLFKGLNYVGRDPSICNVWLPESYICRIHLAINVQEMFIFIRDTKKRPGGKPTTFYGHQVMDRDSWYPCNPDMKFKIAGLLTMEVVRLTEAEQELAPYKRDIISREQQAAVDNNTHMSETFVGEGPNELNIQPSPPDIIEPIYYANISGSSFRSRTASTPRRELEGDHIRPPSDHSFESTQRMEDLTQVVGEEGDRPHRKVILPAPHVIPGLSPDITLPRPIGKPPTYYNRPSKVSDEKLAKRHEIFDKLDASSQPKNIHQEQTLVISDFVDGSQASVVLPETQPTQFLATSSQDLAPNSFPEDIVATGTRASVERQQEGDDEADEHAHGSRSGSVVPESPVPSQQDYIPSTPTELIGLSRTVVKDSQERGRREEVVDDDDRVPQTPVEEQEDQQKQHTAMSDVSTLEANQLSASIPDSQATQEAIRLSLSSDDQPQHQREDAKDDIIVKTEEVELERHFFHSVDSQNISLSSPGALKTEDDDEEGTKVDKDSKPRRHLSKEVCPDSQRSTQSSTWDRSREELDRKTVATATITTNISIASTVVGRYSQALTSPAQLAPEQEMVVDSSHLSQDSDRTASREGSPKHNLETDIASEEPPPKPTKQVKIESTDDVSTTMKGRLRRGASSGRLFKSESVEPHPASTIRTRSTTMDSEHHSIMISSPNWEDFKNKKSVLPKAVGTYNDSAHKDMTVLVFNSSEGKRTCKLMCAIARGLPIVTDAWLKDTISNKHCCPTNDYLYEDEQMENEYNFTFKDVCAKGKSNVENGIHIFGSFEFYCVTTNKVKPRGGPSLTDQGYLPKDTVKDFIEPMIKICGGRMLGRSAKPDPEKKEKTIIIGQNVDDCPDTQAYIAAGFKVMDKEFILSSILRQSPELDFETHAIPVREVIVTADAEKDDDAGEQSDATSRSNSKSARSRSRSASAVPSVSRSSSSVRPQRSSSSLSTSSTSSAMAATSANETVTSGKKKKSTKKK</sequence>
<dbReference type="CDD" id="cd17744">
    <property type="entry name" value="BRCT_MDC1_rpt1"/>
    <property type="match status" value="1"/>
</dbReference>
<feature type="compositionally biased region" description="Low complexity" evidence="4">
    <location>
        <begin position="375"/>
        <end position="388"/>
    </location>
</feature>
<evidence type="ECO:0000259" key="6">
    <source>
        <dbReference type="PROSITE" id="PS50172"/>
    </source>
</evidence>
<feature type="compositionally biased region" description="Basic and acidic residues" evidence="4">
    <location>
        <begin position="204"/>
        <end position="225"/>
    </location>
</feature>
<feature type="region of interest" description="Disordered" evidence="4">
    <location>
        <begin position="258"/>
        <end position="277"/>
    </location>
</feature>
<evidence type="ECO:0000256" key="1">
    <source>
        <dbReference type="ARBA" id="ARBA00004286"/>
    </source>
</evidence>
<dbReference type="SUPFAM" id="SSF52113">
    <property type="entry name" value="BRCT domain"/>
    <property type="match status" value="1"/>
</dbReference>
<gene>
    <name evidence="7" type="ORF">BGZ97_000485</name>
</gene>
<protein>
    <recommendedName>
        <fullName evidence="9">BRCT domain-containing protein</fullName>
    </recommendedName>
</protein>
<feature type="region of interest" description="Disordered" evidence="4">
    <location>
        <begin position="1"/>
        <end position="21"/>
    </location>
</feature>
<feature type="compositionally biased region" description="Low complexity" evidence="4">
    <location>
        <begin position="946"/>
        <end position="998"/>
    </location>
</feature>
<feature type="domain" description="BRCT" evidence="6">
    <location>
        <begin position="724"/>
        <end position="783"/>
    </location>
</feature>
<keyword evidence="2" id="KW-0158">Chromosome</keyword>
<name>A0A9P6UUI4_9FUNG</name>
<dbReference type="InterPro" id="IPR001357">
    <property type="entry name" value="BRCT_dom"/>
</dbReference>
<feature type="compositionally biased region" description="Basic and acidic residues" evidence="4">
    <location>
        <begin position="616"/>
        <end position="633"/>
    </location>
</feature>
<evidence type="ECO:0000256" key="2">
    <source>
        <dbReference type="ARBA" id="ARBA00022454"/>
    </source>
</evidence>
<feature type="region of interest" description="Disordered" evidence="4">
    <location>
        <begin position="356"/>
        <end position="447"/>
    </location>
</feature>
<dbReference type="SMART" id="SM00292">
    <property type="entry name" value="BRCT"/>
    <property type="match status" value="1"/>
</dbReference>
<evidence type="ECO:0000256" key="3">
    <source>
        <dbReference type="ARBA" id="ARBA00023306"/>
    </source>
</evidence>
<dbReference type="InterPro" id="IPR036420">
    <property type="entry name" value="BRCT_dom_sf"/>
</dbReference>
<dbReference type="Gene3D" id="3.40.50.10190">
    <property type="entry name" value="BRCT domain"/>
    <property type="match status" value="2"/>
</dbReference>
<feature type="region of interest" description="Disordered" evidence="4">
    <location>
        <begin position="678"/>
        <end position="698"/>
    </location>
</feature>
<dbReference type="InterPro" id="IPR000253">
    <property type="entry name" value="FHA_dom"/>
</dbReference>
<comment type="subcellular location">
    <subcellularLocation>
        <location evidence="1">Chromosome</location>
    </subcellularLocation>
</comment>
<feature type="compositionally biased region" description="Basic residues" evidence="4">
    <location>
        <begin position="1005"/>
        <end position="1014"/>
    </location>
</feature>
<dbReference type="AlphaFoldDB" id="A0A9P6UUI4"/>
<feature type="domain" description="FHA" evidence="5">
    <location>
        <begin position="51"/>
        <end position="105"/>
    </location>
</feature>
<dbReference type="Proteomes" id="UP000823405">
    <property type="component" value="Unassembled WGS sequence"/>
</dbReference>
<proteinExistence type="predicted"/>
<keyword evidence="8" id="KW-1185">Reference proteome</keyword>
<evidence type="ECO:0008006" key="9">
    <source>
        <dbReference type="Google" id="ProtNLM"/>
    </source>
</evidence>
<evidence type="ECO:0000256" key="4">
    <source>
        <dbReference type="SAM" id="MobiDB-lite"/>
    </source>
</evidence>
<feature type="region of interest" description="Disordered" evidence="4">
    <location>
        <begin position="934"/>
        <end position="1014"/>
    </location>
</feature>
<dbReference type="OrthoDB" id="342264at2759"/>
<organism evidence="7 8">
    <name type="scientific">Linnemannia gamsii</name>
    <dbReference type="NCBI Taxonomy" id="64522"/>
    <lineage>
        <taxon>Eukaryota</taxon>
        <taxon>Fungi</taxon>
        <taxon>Fungi incertae sedis</taxon>
        <taxon>Mucoromycota</taxon>
        <taxon>Mortierellomycotina</taxon>
        <taxon>Mortierellomycetes</taxon>
        <taxon>Mortierellales</taxon>
        <taxon>Mortierellaceae</taxon>
        <taxon>Linnemannia</taxon>
    </lineage>
</organism>
<comment type="caution">
    <text evidence="7">The sequence shown here is derived from an EMBL/GenBank/DDBJ whole genome shotgun (WGS) entry which is preliminary data.</text>
</comment>
<evidence type="ECO:0000259" key="5">
    <source>
        <dbReference type="PROSITE" id="PS50006"/>
    </source>
</evidence>
<dbReference type="GO" id="GO:0005694">
    <property type="term" value="C:chromosome"/>
    <property type="evidence" value="ECO:0007669"/>
    <property type="project" value="UniProtKB-SubCell"/>
</dbReference>
<keyword evidence="3" id="KW-0131">Cell cycle</keyword>
<feature type="region of interest" description="Disordered" evidence="4">
    <location>
        <begin position="511"/>
        <end position="567"/>
    </location>
</feature>
<dbReference type="Gene3D" id="2.60.200.20">
    <property type="match status" value="1"/>
</dbReference>
<feature type="region of interest" description="Disordered" evidence="4">
    <location>
        <begin position="602"/>
        <end position="659"/>
    </location>
</feature>
<evidence type="ECO:0000313" key="8">
    <source>
        <dbReference type="Proteomes" id="UP000823405"/>
    </source>
</evidence>